<evidence type="ECO:0000256" key="1">
    <source>
        <dbReference type="ARBA" id="ARBA00004651"/>
    </source>
</evidence>
<gene>
    <name evidence="10" type="ORF">GU90_12960</name>
</gene>
<dbReference type="eggNOG" id="COG0577">
    <property type="taxonomic scope" value="Bacteria"/>
</dbReference>
<comment type="similarity">
    <text evidence="6">Belongs to the ABC-4 integral membrane protein family.</text>
</comment>
<keyword evidence="5 7" id="KW-0472">Membrane</keyword>
<evidence type="ECO:0000256" key="6">
    <source>
        <dbReference type="ARBA" id="ARBA00038076"/>
    </source>
</evidence>
<evidence type="ECO:0000256" key="4">
    <source>
        <dbReference type="ARBA" id="ARBA00022989"/>
    </source>
</evidence>
<dbReference type="Pfam" id="PF12704">
    <property type="entry name" value="MacB_PCD"/>
    <property type="match status" value="1"/>
</dbReference>
<dbReference type="EMBL" id="JNVU01000031">
    <property type="protein sequence ID" value="KEI43884.1"/>
    <property type="molecule type" value="Genomic_DNA"/>
</dbReference>
<evidence type="ECO:0000259" key="9">
    <source>
        <dbReference type="Pfam" id="PF12704"/>
    </source>
</evidence>
<protein>
    <submittedName>
        <fullName evidence="10">Multidrug ABC transporter substrate-binding protein</fullName>
    </submittedName>
</protein>
<feature type="transmembrane region" description="Helical" evidence="7">
    <location>
        <begin position="420"/>
        <end position="441"/>
    </location>
</feature>
<evidence type="ECO:0000259" key="8">
    <source>
        <dbReference type="Pfam" id="PF02687"/>
    </source>
</evidence>
<dbReference type="AlphaFoldDB" id="A0A073B847"/>
<sequence length="815" mass="82961">MLHHTFAQLRANAGRVAASAVAIVLGVAFVAATLVFTSTLQTSMARALAAPELAADLVATSRTAQLTRAEADRIAEVDGVAAAQVRYTGSAEALWAGGNGYAPVFPVAAEPQLHWFDLADGHLPRPDGHQVALDAAAAEDAGVGVGDALTVKTPQHVARLTVSGLVDTGRSVLAGGSTPALFLPPPVMQQLGLTSATAVDVVLAPGADPDAVRQAITHALPQLQVHTGQERADQAVEQLGPVKTMLNAVLLPFAGIALFVAGFVIVNTFAVLLAQRARQYALLRCVGATRGQIRGSALLEALIVAAVASLVGTAVGIAVAAVASWVLGLTSGPLQLSALGIGVPAVTVPPLVGIVVTVLAALLPVQRATRVSPLAALRPVQALPAAKRIGRIRLVLAVVLTATGAVLLGVAASVGEVKLAVPAAAVGALGVLLWTPSLVPLTARAFGVVLRFPTGHLAAGNAVRNPGRAATTSTALMIGVGLIVMLASGTATAQQTARTAIEQRYPVDATLVSQHGGLSPGVQQQARRLDGVEQAVAVPAAQVTVDGQPWQALGVPREEFARVVRHDPHALRDGVALVHPDVLGAQPPAARWHVVGPDGSVDVAVRASKLVEPGQLVVTSGDLARIAAETPVAALWLRIDPQVSAKEFVDDLKSLYLRPDAGVFELGGSAPIRVQVDAGLEIMLSVVLGLLGVAVVIATVGIANTLGLSVLERMRESALLRALGLTRGQLRGMLAVEAVLLAVVGAALGTALGVVFAWGGSTALFKDTGFEPVFTVPVGVVGAVFAAAVAAGVAASVLPARRAMRGTLAQQLADE</sequence>
<dbReference type="GO" id="GO:0022857">
    <property type="term" value="F:transmembrane transporter activity"/>
    <property type="evidence" value="ECO:0007669"/>
    <property type="project" value="TreeGrafter"/>
</dbReference>
<feature type="transmembrane region" description="Helical" evidence="7">
    <location>
        <begin position="298"/>
        <end position="327"/>
    </location>
</feature>
<reference evidence="10 11" key="1">
    <citation type="submission" date="2014-06" db="EMBL/GenBank/DDBJ databases">
        <title>Saccharopolyspora rectivirgula DSM-43113 Genome sequencing.</title>
        <authorList>
            <person name="Barrera C."/>
            <person name="Millon L."/>
            <person name="Rognon B."/>
            <person name="Zaugg C."/>
            <person name="Monod M."/>
        </authorList>
    </citation>
    <scope>NUCLEOTIDE SEQUENCE [LARGE SCALE GENOMIC DNA]</scope>
    <source>
        <strain evidence="10 11">DSM 43113</strain>
    </source>
</reference>
<feature type="transmembrane region" description="Helical" evidence="7">
    <location>
        <begin position="249"/>
        <end position="274"/>
    </location>
</feature>
<feature type="transmembrane region" description="Helical" evidence="7">
    <location>
        <begin position="682"/>
        <end position="711"/>
    </location>
</feature>
<feature type="domain" description="MacB-like periplasmic core" evidence="9">
    <location>
        <begin position="19"/>
        <end position="218"/>
    </location>
</feature>
<comment type="caution">
    <text evidence="10">The sequence shown here is derived from an EMBL/GenBank/DDBJ whole genome shotgun (WGS) entry which is preliminary data.</text>
</comment>
<evidence type="ECO:0000256" key="2">
    <source>
        <dbReference type="ARBA" id="ARBA00022475"/>
    </source>
</evidence>
<feature type="transmembrane region" description="Helical" evidence="7">
    <location>
        <begin position="394"/>
        <end position="414"/>
    </location>
</feature>
<keyword evidence="4 7" id="KW-1133">Transmembrane helix</keyword>
<keyword evidence="3 7" id="KW-0812">Transmembrane</keyword>
<proteinExistence type="inferred from homology"/>
<dbReference type="InterPro" id="IPR003838">
    <property type="entry name" value="ABC3_permease_C"/>
</dbReference>
<dbReference type="InterPro" id="IPR025857">
    <property type="entry name" value="MacB_PCD"/>
</dbReference>
<keyword evidence="11" id="KW-1185">Reference proteome</keyword>
<feature type="transmembrane region" description="Helical" evidence="7">
    <location>
        <begin position="732"/>
        <end position="758"/>
    </location>
</feature>
<feature type="transmembrane region" description="Helical" evidence="7">
    <location>
        <begin position="474"/>
        <end position="493"/>
    </location>
</feature>
<feature type="transmembrane region" description="Helical" evidence="7">
    <location>
        <begin position="12"/>
        <end position="36"/>
    </location>
</feature>
<feature type="domain" description="ABC3 transporter permease C-terminal" evidence="8">
    <location>
        <begin position="690"/>
        <end position="806"/>
    </location>
</feature>
<dbReference type="OrthoDB" id="9780560at2"/>
<evidence type="ECO:0000313" key="11">
    <source>
        <dbReference type="Proteomes" id="UP000031419"/>
    </source>
</evidence>
<feature type="domain" description="ABC3 transporter permease C-terminal" evidence="8">
    <location>
        <begin position="253"/>
        <end position="373"/>
    </location>
</feature>
<feature type="transmembrane region" description="Helical" evidence="7">
    <location>
        <begin position="339"/>
        <end position="363"/>
    </location>
</feature>
<feature type="transmembrane region" description="Helical" evidence="7">
    <location>
        <begin position="778"/>
        <end position="798"/>
    </location>
</feature>
<dbReference type="STRING" id="28042.GU90_12960"/>
<name>A0A073B847_9PSEU</name>
<organism evidence="10 11">
    <name type="scientific">Saccharopolyspora rectivirgula</name>
    <dbReference type="NCBI Taxonomy" id="28042"/>
    <lineage>
        <taxon>Bacteria</taxon>
        <taxon>Bacillati</taxon>
        <taxon>Actinomycetota</taxon>
        <taxon>Actinomycetes</taxon>
        <taxon>Pseudonocardiales</taxon>
        <taxon>Pseudonocardiaceae</taxon>
        <taxon>Saccharopolyspora</taxon>
    </lineage>
</organism>
<dbReference type="Pfam" id="PF02687">
    <property type="entry name" value="FtsX"/>
    <property type="match status" value="2"/>
</dbReference>
<dbReference type="GO" id="GO:0005886">
    <property type="term" value="C:plasma membrane"/>
    <property type="evidence" value="ECO:0007669"/>
    <property type="project" value="UniProtKB-SubCell"/>
</dbReference>
<keyword evidence="2" id="KW-1003">Cell membrane</keyword>
<dbReference type="Proteomes" id="UP000031419">
    <property type="component" value="Unassembled WGS sequence"/>
</dbReference>
<dbReference type="PANTHER" id="PTHR30572:SF4">
    <property type="entry name" value="ABC TRANSPORTER PERMEASE YTRF"/>
    <property type="match status" value="1"/>
</dbReference>
<dbReference type="InterPro" id="IPR050250">
    <property type="entry name" value="Macrolide_Exporter_MacB"/>
</dbReference>
<evidence type="ECO:0000313" key="10">
    <source>
        <dbReference type="EMBL" id="KEI43884.1"/>
    </source>
</evidence>
<evidence type="ECO:0000256" key="5">
    <source>
        <dbReference type="ARBA" id="ARBA00023136"/>
    </source>
</evidence>
<evidence type="ECO:0000256" key="3">
    <source>
        <dbReference type="ARBA" id="ARBA00022692"/>
    </source>
</evidence>
<dbReference type="RefSeq" id="WP_029720659.1">
    <property type="nucleotide sequence ID" value="NZ_JNVU01000031.1"/>
</dbReference>
<comment type="subcellular location">
    <subcellularLocation>
        <location evidence="1">Cell membrane</location>
        <topology evidence="1">Multi-pass membrane protein</topology>
    </subcellularLocation>
</comment>
<accession>A0A073B847</accession>
<evidence type="ECO:0000256" key="7">
    <source>
        <dbReference type="SAM" id="Phobius"/>
    </source>
</evidence>
<dbReference type="PANTHER" id="PTHR30572">
    <property type="entry name" value="MEMBRANE COMPONENT OF TRANSPORTER-RELATED"/>
    <property type="match status" value="1"/>
</dbReference>